<dbReference type="AlphaFoldDB" id="A0AAV1AYI9"/>
<protein>
    <recommendedName>
        <fullName evidence="8">BED-type domain-containing protein</fullName>
    </recommendedName>
</protein>
<feature type="region of interest" description="Disordered" evidence="7">
    <location>
        <begin position="1"/>
        <end position="81"/>
    </location>
</feature>
<feature type="compositionally biased region" description="Low complexity" evidence="7">
    <location>
        <begin position="21"/>
        <end position="37"/>
    </location>
</feature>
<evidence type="ECO:0000256" key="2">
    <source>
        <dbReference type="ARBA" id="ARBA00022771"/>
    </source>
</evidence>
<dbReference type="SUPFAM" id="SSF140996">
    <property type="entry name" value="Hermes dimerisation domain"/>
    <property type="match status" value="1"/>
</dbReference>
<dbReference type="EMBL" id="OX451740">
    <property type="protein sequence ID" value="CAI8615232.1"/>
    <property type="molecule type" value="Genomic_DNA"/>
</dbReference>
<evidence type="ECO:0000256" key="3">
    <source>
        <dbReference type="ARBA" id="ARBA00022833"/>
    </source>
</evidence>
<gene>
    <name evidence="9" type="ORF">VFH_V168680</name>
</gene>
<evidence type="ECO:0000313" key="9">
    <source>
        <dbReference type="EMBL" id="CAI8615232.1"/>
    </source>
</evidence>
<evidence type="ECO:0000256" key="1">
    <source>
        <dbReference type="ARBA" id="ARBA00022723"/>
    </source>
</evidence>
<evidence type="ECO:0000256" key="7">
    <source>
        <dbReference type="SAM" id="MobiDB-lite"/>
    </source>
</evidence>
<sequence>MTNKEVNYVAGSDASFSMAENQSQNSPPTPTTNQPQTIDLDKQEGDNVQHKKKRKVGEADESKADDSNAGDSGKQKPCRPKSWVWDHFTRDESGTRAKCNWCMKSYADDSHKNGTSNLNNHLMHQCKKIPKHVLDPSQTTLSLQEGSKVNINALVGIHFDIELCRQALARIIIVDELPFSFVENEGFRHFMSVTQPRFPLPGRISIARDCLSLYMSEKHKLRSMFTKTNQSVCLTTDAWTSVQNINYMVLTAHYIDQDWKLHKRILNFCPITSHKVEIIGKKIEKCLEG</sequence>
<accession>A0AAV1AYI9</accession>
<dbReference type="InterPro" id="IPR036236">
    <property type="entry name" value="Znf_C2H2_sf"/>
</dbReference>
<organism evidence="9 10">
    <name type="scientific">Vicia faba</name>
    <name type="common">Broad bean</name>
    <name type="synonym">Faba vulgaris</name>
    <dbReference type="NCBI Taxonomy" id="3906"/>
    <lineage>
        <taxon>Eukaryota</taxon>
        <taxon>Viridiplantae</taxon>
        <taxon>Streptophyta</taxon>
        <taxon>Embryophyta</taxon>
        <taxon>Tracheophyta</taxon>
        <taxon>Spermatophyta</taxon>
        <taxon>Magnoliopsida</taxon>
        <taxon>eudicotyledons</taxon>
        <taxon>Gunneridae</taxon>
        <taxon>Pentapetalae</taxon>
        <taxon>rosids</taxon>
        <taxon>fabids</taxon>
        <taxon>Fabales</taxon>
        <taxon>Fabaceae</taxon>
        <taxon>Papilionoideae</taxon>
        <taxon>50 kb inversion clade</taxon>
        <taxon>NPAAA clade</taxon>
        <taxon>Hologalegina</taxon>
        <taxon>IRL clade</taxon>
        <taxon>Fabeae</taxon>
        <taxon>Vicia</taxon>
    </lineage>
</organism>
<keyword evidence="1" id="KW-0479">Metal-binding</keyword>
<dbReference type="GO" id="GO:0003677">
    <property type="term" value="F:DNA binding"/>
    <property type="evidence" value="ECO:0007669"/>
    <property type="project" value="InterPro"/>
</dbReference>
<dbReference type="SMART" id="SM00614">
    <property type="entry name" value="ZnF_BED"/>
    <property type="match status" value="1"/>
</dbReference>
<proteinExistence type="predicted"/>
<feature type="domain" description="BED-type" evidence="8">
    <location>
        <begin position="79"/>
        <end position="133"/>
    </location>
</feature>
<reference evidence="9 10" key="1">
    <citation type="submission" date="2023-01" db="EMBL/GenBank/DDBJ databases">
        <authorList>
            <person name="Kreplak J."/>
        </authorList>
    </citation>
    <scope>NUCLEOTIDE SEQUENCE [LARGE SCALE GENOMIC DNA]</scope>
</reference>
<keyword evidence="10" id="KW-1185">Reference proteome</keyword>
<dbReference type="PANTHER" id="PTHR46481">
    <property type="entry name" value="ZINC FINGER BED DOMAIN-CONTAINING PROTEIN 4"/>
    <property type="match status" value="1"/>
</dbReference>
<dbReference type="InterPro" id="IPR052035">
    <property type="entry name" value="ZnF_BED_domain_contain"/>
</dbReference>
<keyword evidence="4" id="KW-0805">Transcription regulation</keyword>
<keyword evidence="5" id="KW-0804">Transcription</keyword>
<evidence type="ECO:0000256" key="6">
    <source>
        <dbReference type="PROSITE-ProRule" id="PRU00027"/>
    </source>
</evidence>
<feature type="compositionally biased region" description="Basic and acidic residues" evidence="7">
    <location>
        <begin position="56"/>
        <end position="66"/>
    </location>
</feature>
<dbReference type="SUPFAM" id="SSF53098">
    <property type="entry name" value="Ribonuclease H-like"/>
    <property type="match status" value="1"/>
</dbReference>
<name>A0AAV1AYI9_VICFA</name>
<dbReference type="PROSITE" id="PS50808">
    <property type="entry name" value="ZF_BED"/>
    <property type="match status" value="1"/>
</dbReference>
<feature type="compositionally biased region" description="Basic and acidic residues" evidence="7">
    <location>
        <begin position="39"/>
        <end position="49"/>
    </location>
</feature>
<evidence type="ECO:0000256" key="5">
    <source>
        <dbReference type="ARBA" id="ARBA00023163"/>
    </source>
</evidence>
<evidence type="ECO:0000259" key="8">
    <source>
        <dbReference type="PROSITE" id="PS50808"/>
    </source>
</evidence>
<evidence type="ECO:0000313" key="10">
    <source>
        <dbReference type="Proteomes" id="UP001157006"/>
    </source>
</evidence>
<dbReference type="PANTHER" id="PTHR46481:SF8">
    <property type="entry name" value="ZINC FINGER BED DOMAIN-CONTAINING PROTEIN RICESLEEPER 1-LIKE"/>
    <property type="match status" value="1"/>
</dbReference>
<dbReference type="Pfam" id="PF02892">
    <property type="entry name" value="zf-BED"/>
    <property type="match status" value="1"/>
</dbReference>
<dbReference type="Proteomes" id="UP001157006">
    <property type="component" value="Chromosome 5"/>
</dbReference>
<dbReference type="GO" id="GO:0008270">
    <property type="term" value="F:zinc ion binding"/>
    <property type="evidence" value="ECO:0007669"/>
    <property type="project" value="UniProtKB-KW"/>
</dbReference>
<dbReference type="InterPro" id="IPR012337">
    <property type="entry name" value="RNaseH-like_sf"/>
</dbReference>
<dbReference type="InterPro" id="IPR003656">
    <property type="entry name" value="Znf_BED"/>
</dbReference>
<keyword evidence="3" id="KW-0862">Zinc</keyword>
<evidence type="ECO:0000256" key="4">
    <source>
        <dbReference type="ARBA" id="ARBA00023015"/>
    </source>
</evidence>
<keyword evidence="2 6" id="KW-0863">Zinc-finger</keyword>
<dbReference type="SUPFAM" id="SSF57667">
    <property type="entry name" value="beta-beta-alpha zinc fingers"/>
    <property type="match status" value="1"/>
</dbReference>